<protein>
    <submittedName>
        <fullName evidence="1">Uncharacterized protein</fullName>
    </submittedName>
</protein>
<accession>W9RS33</accession>
<sequence length="100" mass="11100">MKEEEEEAAVELSVEQEKEIAAGENGRRKEVERENKAPFISLIRIISPTLHKLISMALSPRLVLKSRGICTPKIGSGQVVLVRSSNTSKKKGKSDEKKVE</sequence>
<organism evidence="1 2">
    <name type="scientific">Morus notabilis</name>
    <dbReference type="NCBI Taxonomy" id="981085"/>
    <lineage>
        <taxon>Eukaryota</taxon>
        <taxon>Viridiplantae</taxon>
        <taxon>Streptophyta</taxon>
        <taxon>Embryophyta</taxon>
        <taxon>Tracheophyta</taxon>
        <taxon>Spermatophyta</taxon>
        <taxon>Magnoliopsida</taxon>
        <taxon>eudicotyledons</taxon>
        <taxon>Gunneridae</taxon>
        <taxon>Pentapetalae</taxon>
        <taxon>rosids</taxon>
        <taxon>fabids</taxon>
        <taxon>Rosales</taxon>
        <taxon>Moraceae</taxon>
        <taxon>Moreae</taxon>
        <taxon>Morus</taxon>
    </lineage>
</organism>
<dbReference type="EMBL" id="KE345116">
    <property type="protein sequence ID" value="EXB93973.1"/>
    <property type="molecule type" value="Genomic_DNA"/>
</dbReference>
<reference evidence="2" key="1">
    <citation type="submission" date="2013-01" db="EMBL/GenBank/DDBJ databases">
        <title>Draft Genome Sequence of a Mulberry Tree, Morus notabilis C.K. Schneid.</title>
        <authorList>
            <person name="He N."/>
            <person name="Zhao S."/>
        </authorList>
    </citation>
    <scope>NUCLEOTIDE SEQUENCE</scope>
</reference>
<name>W9RS33_9ROSA</name>
<dbReference type="AlphaFoldDB" id="W9RS33"/>
<evidence type="ECO:0000313" key="1">
    <source>
        <dbReference type="EMBL" id="EXB93973.1"/>
    </source>
</evidence>
<dbReference type="Proteomes" id="UP000030645">
    <property type="component" value="Unassembled WGS sequence"/>
</dbReference>
<gene>
    <name evidence="1" type="ORF">L484_015520</name>
</gene>
<evidence type="ECO:0000313" key="2">
    <source>
        <dbReference type="Proteomes" id="UP000030645"/>
    </source>
</evidence>
<keyword evidence="2" id="KW-1185">Reference proteome</keyword>
<proteinExistence type="predicted"/>